<dbReference type="EMBL" id="SSOP01000101">
    <property type="protein sequence ID" value="KAB5591519.1"/>
    <property type="molecule type" value="Genomic_DNA"/>
</dbReference>
<keyword evidence="1" id="KW-0175">Coiled coil</keyword>
<evidence type="ECO:0000313" key="3">
    <source>
        <dbReference type="Proteomes" id="UP000383932"/>
    </source>
</evidence>
<keyword evidence="3" id="KW-1185">Reference proteome</keyword>
<protein>
    <submittedName>
        <fullName evidence="2">Uncharacterized protein</fullName>
    </submittedName>
</protein>
<gene>
    <name evidence="2" type="ORF">CTheo_5026</name>
</gene>
<organism evidence="2 3">
    <name type="scientific">Ceratobasidium theobromae</name>
    <dbReference type="NCBI Taxonomy" id="1582974"/>
    <lineage>
        <taxon>Eukaryota</taxon>
        <taxon>Fungi</taxon>
        <taxon>Dikarya</taxon>
        <taxon>Basidiomycota</taxon>
        <taxon>Agaricomycotina</taxon>
        <taxon>Agaricomycetes</taxon>
        <taxon>Cantharellales</taxon>
        <taxon>Ceratobasidiaceae</taxon>
        <taxon>Ceratobasidium</taxon>
    </lineage>
</organism>
<dbReference type="Proteomes" id="UP000383932">
    <property type="component" value="Unassembled WGS sequence"/>
</dbReference>
<feature type="coiled-coil region" evidence="1">
    <location>
        <begin position="128"/>
        <end position="162"/>
    </location>
</feature>
<dbReference type="AlphaFoldDB" id="A0A5N5QIR2"/>
<dbReference type="Gene3D" id="1.20.1170.10">
    <property type="match status" value="1"/>
</dbReference>
<accession>A0A5N5QIR2</accession>
<reference evidence="2 3" key="1">
    <citation type="journal article" date="2019" name="Fungal Biol. Biotechnol.">
        <title>Draft genome sequence of fastidious pathogen Ceratobasidium theobromae, which causes vascular-streak dieback in Theobroma cacao.</title>
        <authorList>
            <person name="Ali S.S."/>
            <person name="Asman A."/>
            <person name="Shao J."/>
            <person name="Firmansyah A.P."/>
            <person name="Susilo A.W."/>
            <person name="Rosmana A."/>
            <person name="McMahon P."/>
            <person name="Junaid M."/>
            <person name="Guest D."/>
            <person name="Kheng T.Y."/>
            <person name="Meinhardt L.W."/>
            <person name="Bailey B.A."/>
        </authorList>
    </citation>
    <scope>NUCLEOTIDE SEQUENCE [LARGE SCALE GENOMIC DNA]</scope>
    <source>
        <strain evidence="2 3">CT2</strain>
    </source>
</reference>
<comment type="caution">
    <text evidence="2">The sequence shown here is derived from an EMBL/GenBank/DDBJ whole genome shotgun (WGS) entry which is preliminary data.</text>
</comment>
<sequence length="303" mass="33810">MAETEATTPLANNVDFLNYVIGKLTPSSRTAGAFATTAWTDDQDAARIAQDALAVLQSFDNSSNELRKVDSENPGRNWSGQWDEQRLILSDDRQLRELTQRMSQEFLDLSDQVTGIHAAFSQFANQKGAAFNQEQEQLQHQIKNLQNRIAVEQSEAAKAQKALDGFLAGITMVGSIFETVFTFGQSNKLMKQAVELLERHTRAAAGEYQRAEALAREQSKLYNVRVALSTLTHDVTDISGRLGRFANLWAAAHSDALELKYWVENDYDDELEFLLIKKIEALASSAAVFHADMKRFADVLSAM</sequence>
<proteinExistence type="predicted"/>
<dbReference type="OrthoDB" id="3353688at2759"/>
<name>A0A5N5QIR2_9AGAM</name>
<evidence type="ECO:0000313" key="2">
    <source>
        <dbReference type="EMBL" id="KAB5591519.1"/>
    </source>
</evidence>
<evidence type="ECO:0000256" key="1">
    <source>
        <dbReference type="SAM" id="Coils"/>
    </source>
</evidence>